<name>A0A1L7D1M0_9CORY</name>
<reference evidence="2 3" key="1">
    <citation type="submission" date="2014-08" db="EMBL/GenBank/DDBJ databases">
        <title>Complete genome sequence of Corynebacterium phocae M408/89/1(T)(=DSM 44612(T)), isolated from the common seal (Phoca vitulina).</title>
        <authorList>
            <person name="Ruckert C."/>
            <person name="Albersmeier A."/>
            <person name="Winkler A."/>
            <person name="Kalinowski J."/>
        </authorList>
    </citation>
    <scope>NUCLEOTIDE SEQUENCE [LARGE SCALE GENOMIC DNA]</scope>
    <source>
        <strain evidence="2 3">M408/89/1</strain>
    </source>
</reference>
<evidence type="ECO:0000313" key="3">
    <source>
        <dbReference type="Proteomes" id="UP000185491"/>
    </source>
</evidence>
<gene>
    <name evidence="2" type="ORF">CPHO_02230</name>
</gene>
<dbReference type="Proteomes" id="UP000185491">
    <property type="component" value="Chromosome"/>
</dbReference>
<dbReference type="Gene3D" id="1.10.30.50">
    <property type="match status" value="1"/>
</dbReference>
<evidence type="ECO:0000259" key="1">
    <source>
        <dbReference type="SMART" id="SM00507"/>
    </source>
</evidence>
<feature type="domain" description="HNH nuclease" evidence="1">
    <location>
        <begin position="252"/>
        <end position="305"/>
    </location>
</feature>
<dbReference type="KEGG" id="cpho:CPHO_02230"/>
<protein>
    <recommendedName>
        <fullName evidence="1">HNH nuclease domain-containing protein</fullName>
    </recommendedName>
</protein>
<dbReference type="OrthoDB" id="4412276at2"/>
<sequence>MNLNHYLQAHAAPGLALVNECVGKKVADFLQPGVQAARVYDMFRLRDVYFGDTTQPGLQAKARQALQETGHSVDTLLLIETSVKSWVKTKPRKAWELRVKLCQAPAGEIKKLTREAKAQPSEGPAEGVKATFRDEQNASVTVTASPLKIADLMGKIRAINADNPLAGFFSLVEGEHTAQAPQVATNVIIDLDELTEIAAGEGDDIVLKLTNGGRMTGAELVQRKLAEFGFVTLVHPLEGPVNAYRTSRFANSKQRLMLDAENPKCAWPDCRVPAEDCQYHHIQSWFNGGYTNVANLVTLCEYHNRVNEDSGPANTRGKMIRVKGKTAWQPPWGGQPI</sequence>
<evidence type="ECO:0000313" key="2">
    <source>
        <dbReference type="EMBL" id="APT91922.1"/>
    </source>
</evidence>
<accession>A0A1L7D1M0</accession>
<dbReference type="SMART" id="SM00507">
    <property type="entry name" value="HNHc"/>
    <property type="match status" value="1"/>
</dbReference>
<dbReference type="EMBL" id="CP009249">
    <property type="protein sequence ID" value="APT91922.1"/>
    <property type="molecule type" value="Genomic_DNA"/>
</dbReference>
<dbReference type="AlphaFoldDB" id="A0A1L7D1M0"/>
<dbReference type="CDD" id="cd00085">
    <property type="entry name" value="HNHc"/>
    <property type="match status" value="1"/>
</dbReference>
<dbReference type="STRING" id="161895.CPHO_02230"/>
<organism evidence="2 3">
    <name type="scientific">Corynebacterium phocae</name>
    <dbReference type="NCBI Taxonomy" id="161895"/>
    <lineage>
        <taxon>Bacteria</taxon>
        <taxon>Bacillati</taxon>
        <taxon>Actinomycetota</taxon>
        <taxon>Actinomycetes</taxon>
        <taxon>Mycobacteriales</taxon>
        <taxon>Corynebacteriaceae</taxon>
        <taxon>Corynebacterium</taxon>
    </lineage>
</organism>
<keyword evidence="3" id="KW-1185">Reference proteome</keyword>
<dbReference type="RefSeq" id="WP_075732843.1">
    <property type="nucleotide sequence ID" value="NZ_CP009249.1"/>
</dbReference>
<proteinExistence type="predicted"/>
<dbReference type="InterPro" id="IPR003615">
    <property type="entry name" value="HNH_nuc"/>
</dbReference>